<organism evidence="7">
    <name type="scientific">Ditylum brightwellii</name>
    <dbReference type="NCBI Taxonomy" id="49249"/>
    <lineage>
        <taxon>Eukaryota</taxon>
        <taxon>Sar</taxon>
        <taxon>Stramenopiles</taxon>
        <taxon>Ochrophyta</taxon>
        <taxon>Bacillariophyta</taxon>
        <taxon>Mediophyceae</taxon>
        <taxon>Lithodesmiophycidae</taxon>
        <taxon>Lithodesmiales</taxon>
        <taxon>Lithodesmiaceae</taxon>
        <taxon>Ditylum</taxon>
    </lineage>
</organism>
<dbReference type="CDD" id="cd08830">
    <property type="entry name" value="ArfGap_ArfGap1"/>
    <property type="match status" value="1"/>
</dbReference>
<evidence type="ECO:0000256" key="3">
    <source>
        <dbReference type="ARBA" id="ARBA00022771"/>
    </source>
</evidence>
<dbReference type="SUPFAM" id="SSF57863">
    <property type="entry name" value="ArfGap/RecO-like zinc finger"/>
    <property type="match status" value="1"/>
</dbReference>
<keyword evidence="2" id="KW-0479">Metal-binding</keyword>
<dbReference type="AlphaFoldDB" id="A0A7S4TBY6"/>
<evidence type="ECO:0000256" key="1">
    <source>
        <dbReference type="ARBA" id="ARBA00022468"/>
    </source>
</evidence>
<evidence type="ECO:0000256" key="4">
    <source>
        <dbReference type="ARBA" id="ARBA00022833"/>
    </source>
</evidence>
<evidence type="ECO:0000313" key="7">
    <source>
        <dbReference type="EMBL" id="CAE4671016.1"/>
    </source>
</evidence>
<dbReference type="Pfam" id="PF01412">
    <property type="entry name" value="ArfGap"/>
    <property type="match status" value="1"/>
</dbReference>
<dbReference type="PROSITE" id="PS50115">
    <property type="entry name" value="ARFGAP"/>
    <property type="match status" value="1"/>
</dbReference>
<keyword evidence="1" id="KW-0343">GTPase activation</keyword>
<keyword evidence="4" id="KW-0862">Zinc</keyword>
<evidence type="ECO:0000256" key="5">
    <source>
        <dbReference type="PROSITE-ProRule" id="PRU00288"/>
    </source>
</evidence>
<dbReference type="PRINTS" id="PR00405">
    <property type="entry name" value="REVINTRACTNG"/>
</dbReference>
<dbReference type="PANTHER" id="PTHR45686:SF4">
    <property type="entry name" value="ADP-RIBOSYLATION FACTOR GTPASE ACTIVATING PROTEIN 3, ISOFORM H"/>
    <property type="match status" value="1"/>
</dbReference>
<name>A0A7S4TBY6_9STRA</name>
<protein>
    <recommendedName>
        <fullName evidence="6">Arf-GAP domain-containing protein</fullName>
    </recommendedName>
</protein>
<dbReference type="GO" id="GO:0005096">
    <property type="term" value="F:GTPase activator activity"/>
    <property type="evidence" value="ECO:0007669"/>
    <property type="project" value="UniProtKB-KW"/>
</dbReference>
<dbReference type="Gene3D" id="1.10.220.150">
    <property type="entry name" value="Arf GTPase activating protein"/>
    <property type="match status" value="1"/>
</dbReference>
<keyword evidence="3 5" id="KW-0863">Zinc-finger</keyword>
<evidence type="ECO:0000256" key="2">
    <source>
        <dbReference type="ARBA" id="ARBA00022723"/>
    </source>
</evidence>
<dbReference type="InterPro" id="IPR037278">
    <property type="entry name" value="ARFGAP/RecO"/>
</dbReference>
<gene>
    <name evidence="7" type="ORF">DBRI00130_LOCUS44995</name>
</gene>
<accession>A0A7S4TBY6</accession>
<evidence type="ECO:0000259" key="6">
    <source>
        <dbReference type="PROSITE" id="PS50115"/>
    </source>
</evidence>
<feature type="domain" description="Arf-GAP" evidence="6">
    <location>
        <begin position="11"/>
        <end position="112"/>
    </location>
</feature>
<dbReference type="EMBL" id="HBNS01062350">
    <property type="protein sequence ID" value="CAE4671016.1"/>
    <property type="molecule type" value="Transcribed_RNA"/>
</dbReference>
<proteinExistence type="predicted"/>
<reference evidence="7" key="1">
    <citation type="submission" date="2021-01" db="EMBL/GenBank/DDBJ databases">
        <authorList>
            <person name="Corre E."/>
            <person name="Pelletier E."/>
            <person name="Niang G."/>
            <person name="Scheremetjew M."/>
            <person name="Finn R."/>
            <person name="Kale V."/>
            <person name="Holt S."/>
            <person name="Cochrane G."/>
            <person name="Meng A."/>
            <person name="Brown T."/>
            <person name="Cohen L."/>
        </authorList>
    </citation>
    <scope>NUCLEOTIDE SEQUENCE</scope>
    <source>
        <strain evidence="7">GSO104</strain>
    </source>
</reference>
<dbReference type="GO" id="GO:0008270">
    <property type="term" value="F:zinc ion binding"/>
    <property type="evidence" value="ECO:0007669"/>
    <property type="project" value="UniProtKB-KW"/>
</dbReference>
<sequence length="224" mass="24985">MPNQMKLFDQEALRALPGNDRCADCGMPNPEWASVSFGTVFCLECSGVHRGLGVHISFVRSITMDSWTSKQVVLMMAGGNDKCKHYFKENGVPTDIPIKEKYAKPQAQNYKEVLRAQVEGFPEPPILPPTAESAEELQEQIPPSQECCWPHKSEGHGYVEPVTITAFSGGKCEVFTPQASLSYANNGSTLSKKRTFSFKQYFTSVMKSVRHVSSRGNKMKKERN</sequence>
<dbReference type="InterPro" id="IPR038508">
    <property type="entry name" value="ArfGAP_dom_sf"/>
</dbReference>
<dbReference type="SMART" id="SM00105">
    <property type="entry name" value="ArfGap"/>
    <property type="match status" value="1"/>
</dbReference>
<dbReference type="GO" id="GO:0000139">
    <property type="term" value="C:Golgi membrane"/>
    <property type="evidence" value="ECO:0007669"/>
    <property type="project" value="GOC"/>
</dbReference>
<dbReference type="InterPro" id="IPR001164">
    <property type="entry name" value="ArfGAP_dom"/>
</dbReference>
<dbReference type="PANTHER" id="PTHR45686">
    <property type="entry name" value="ADP-RIBOSYLATION FACTOR GTPASE ACTIVATING PROTEIN 3, ISOFORM H-RELATED"/>
    <property type="match status" value="1"/>
</dbReference>
<dbReference type="GO" id="GO:0048205">
    <property type="term" value="P:COPI coating of Golgi vesicle"/>
    <property type="evidence" value="ECO:0007669"/>
    <property type="project" value="TreeGrafter"/>
</dbReference>